<comment type="caution">
    <text evidence="1">The sequence shown here is derived from an EMBL/GenBank/DDBJ whole genome shotgun (WGS) entry which is preliminary data.</text>
</comment>
<reference evidence="1 2" key="1">
    <citation type="submission" date="2015-11" db="EMBL/GenBank/DDBJ databases">
        <title>Expanding the genomic diversity of Burkholderia species for the development of highly accurate diagnostics.</title>
        <authorList>
            <person name="Sahl J."/>
            <person name="Keim P."/>
            <person name="Wagner D."/>
        </authorList>
    </citation>
    <scope>NUCLEOTIDE SEQUENCE [LARGE SCALE GENOMIC DNA]</scope>
    <source>
        <strain evidence="1 2">MSMB1301WGS</strain>
    </source>
</reference>
<evidence type="ECO:0000313" key="1">
    <source>
        <dbReference type="EMBL" id="KVV40777.1"/>
    </source>
</evidence>
<evidence type="ECO:0000313" key="2">
    <source>
        <dbReference type="Proteomes" id="UP000062317"/>
    </source>
</evidence>
<name>A0A119DK18_9BURK</name>
<dbReference type="Proteomes" id="UP000062317">
    <property type="component" value="Unassembled WGS sequence"/>
</dbReference>
<gene>
    <name evidence="1" type="ORF">WT27_12660</name>
</gene>
<proteinExistence type="predicted"/>
<accession>A0A119DK18</accession>
<dbReference type="RefSeq" id="WP_060108100.1">
    <property type="nucleotide sequence ID" value="NZ_LPEQ01000113.1"/>
</dbReference>
<sequence>MEMVRDGGQEMMALADDAGAFDLPFLHFKTGGFPPVEAAKPAAPKFARRIFARLSAMIAD</sequence>
<keyword evidence="2" id="KW-1185">Reference proteome</keyword>
<organism evidence="1 2">
    <name type="scientific">Burkholderia territorii</name>
    <dbReference type="NCBI Taxonomy" id="1503055"/>
    <lineage>
        <taxon>Bacteria</taxon>
        <taxon>Pseudomonadati</taxon>
        <taxon>Pseudomonadota</taxon>
        <taxon>Betaproteobacteria</taxon>
        <taxon>Burkholderiales</taxon>
        <taxon>Burkholderiaceae</taxon>
        <taxon>Burkholderia</taxon>
        <taxon>Burkholderia cepacia complex</taxon>
    </lineage>
</organism>
<dbReference type="AlphaFoldDB" id="A0A119DK18"/>
<dbReference type="EMBL" id="LPEQ01000113">
    <property type="protein sequence ID" value="KVV40777.1"/>
    <property type="molecule type" value="Genomic_DNA"/>
</dbReference>
<protein>
    <submittedName>
        <fullName evidence="1">Uncharacterized protein</fullName>
    </submittedName>
</protein>